<feature type="domain" description="Nrap protein" evidence="5">
    <location>
        <begin position="379"/>
        <end position="519"/>
    </location>
</feature>
<feature type="domain" description="Nrap protein" evidence="4">
    <location>
        <begin position="87"/>
        <end position="154"/>
    </location>
</feature>
<keyword evidence="9" id="KW-1185">Reference proteome</keyword>
<dbReference type="Proteomes" id="UP000078046">
    <property type="component" value="Unassembled WGS sequence"/>
</dbReference>
<dbReference type="GO" id="GO:0032545">
    <property type="term" value="C:CURI complex"/>
    <property type="evidence" value="ECO:0007669"/>
    <property type="project" value="TreeGrafter"/>
</dbReference>
<dbReference type="InterPro" id="IPR035370">
    <property type="entry name" value="Nrap_D5"/>
</dbReference>
<dbReference type="GO" id="GO:0003723">
    <property type="term" value="F:RNA binding"/>
    <property type="evidence" value="ECO:0007669"/>
    <property type="project" value="UniProtKB-KW"/>
</dbReference>
<evidence type="ECO:0000256" key="1">
    <source>
        <dbReference type="ARBA" id="ARBA00016437"/>
    </source>
</evidence>
<comment type="caution">
    <text evidence="8">The sequence shown here is derived from an EMBL/GenBank/DDBJ whole genome shotgun (WGS) entry which is preliminary data.</text>
</comment>
<dbReference type="Pfam" id="PF03813">
    <property type="entry name" value="Nrap"/>
    <property type="match status" value="1"/>
</dbReference>
<dbReference type="Pfam" id="PF17405">
    <property type="entry name" value="Nrap_D4"/>
    <property type="match status" value="1"/>
</dbReference>
<accession>A0A177AXT2</accession>
<organism evidence="8 9">
    <name type="scientific">Intoshia linei</name>
    <dbReference type="NCBI Taxonomy" id="1819745"/>
    <lineage>
        <taxon>Eukaryota</taxon>
        <taxon>Metazoa</taxon>
        <taxon>Spiralia</taxon>
        <taxon>Lophotrochozoa</taxon>
        <taxon>Mesozoa</taxon>
        <taxon>Orthonectida</taxon>
        <taxon>Rhopaluridae</taxon>
        <taxon>Intoshia</taxon>
    </lineage>
</organism>
<evidence type="ECO:0000313" key="8">
    <source>
        <dbReference type="EMBL" id="OAF66837.1"/>
    </source>
</evidence>
<evidence type="ECO:0000259" key="6">
    <source>
        <dbReference type="Pfam" id="PF17405"/>
    </source>
</evidence>
<evidence type="ECO:0000259" key="4">
    <source>
        <dbReference type="Pfam" id="PF03813"/>
    </source>
</evidence>
<dbReference type="PANTHER" id="PTHR17972">
    <property type="entry name" value="NUCLEOLAR RNA-ASSOCIATED PROTEIN"/>
    <property type="match status" value="1"/>
</dbReference>
<evidence type="ECO:0000256" key="2">
    <source>
        <dbReference type="ARBA" id="ARBA00035000"/>
    </source>
</evidence>
<feature type="domain" description="Nrap protein" evidence="6">
    <location>
        <begin position="552"/>
        <end position="661"/>
    </location>
</feature>
<protein>
    <recommendedName>
        <fullName evidence="1 3">Nucleolar protein 6</fullName>
    </recommendedName>
</protein>
<reference evidence="8 9" key="1">
    <citation type="submission" date="2016-04" db="EMBL/GenBank/DDBJ databases">
        <title>The genome of Intoshia linei affirms orthonectids as highly simplified spiralians.</title>
        <authorList>
            <person name="Mikhailov K.V."/>
            <person name="Slusarev G.S."/>
            <person name="Nikitin M.A."/>
            <person name="Logacheva M.D."/>
            <person name="Penin A."/>
            <person name="Aleoshin V."/>
            <person name="Panchin Y.V."/>
        </authorList>
    </citation>
    <scope>NUCLEOTIDE SEQUENCE [LARGE SCALE GENOMIC DNA]</scope>
    <source>
        <strain evidence="8">Intl2013</strain>
        <tissue evidence="8">Whole animal</tissue>
    </source>
</reference>
<dbReference type="EMBL" id="LWCA01000815">
    <property type="protein sequence ID" value="OAF66837.1"/>
    <property type="molecule type" value="Genomic_DNA"/>
</dbReference>
<comment type="similarity">
    <text evidence="3">Belongs to the NRAP family.</text>
</comment>
<keyword evidence="3" id="KW-0694">RNA-binding</keyword>
<evidence type="ECO:0000259" key="5">
    <source>
        <dbReference type="Pfam" id="PF17404"/>
    </source>
</evidence>
<dbReference type="InterPro" id="IPR035369">
    <property type="entry name" value="Nrap_D4"/>
</dbReference>
<evidence type="ECO:0000259" key="7">
    <source>
        <dbReference type="Pfam" id="PF17406"/>
    </source>
</evidence>
<sequence length="1004" mass="118716">MNQCTQFKKKTNDISRTIKLLKNIFGNIKEKKILINKESTNIEIYENIWNFANHELDFEKNIVVKSPQNVKLYSYYSNLCSNGQYYVNLFAEMNETTFNAADVSNFVYFYKRSAFLEVIKETLENCENIVKNSTKYNFYRNNILLPILSLQFENDSTIYRIFPALCREKFTEKNFAFKYIKVNEIDDNYLHFVRNTLIEDIYRFPFLQKYSIRAEKCHLKPQHVEIVENWICHFENSRHFLGESLSKIEILFILVLIFEKKNLSGNNVTPNQLKILFINEICKYFECANEKMKNYLNFEWSDTLLHFNDDIEDCNIFNDKSDNMSLIFLIDTKPQVNLMYYIRKNLCYELNHFAKDSKRFINSSCMYKDSTPINLWSIYDATFVVKHVNILSKTREMDSNVLSNNLTHFCEEMETLLYKGMSDRVNFIRVSSINFIDLKNVDICISLIFNDDSKKLVTNGPSLDKPQEIKDFKALWSPKSEMRRFKDGKICESVLWAQDGSEFSRKCIVPDILAFLLAKFYTFERSSILTFYNSLKISHYKMEPTKMVKFCKLEESFFYEIQQSFKALKKIVINSNEWNCINVANVLPIDSILLKTFEHVNILYSQDLKNITDSIKVYCELETTGKWPNDKESLCRIMMAYLIKFADILKKKYNLKVKIKNYSVDVDMTNGFRLLFSVRVAKYYDFIATSKRLLHCFCDENYTFNLVFTNEKMIKMMENKGHLDTTNLSNSYVYKLANLDKFYNYINCISTTYDTYCQSVRIIKRFLAYQMLSNIFENSAIELLIASLYIENFPVHKATSCFTIFMRFLKLMFSFDWKKRTLYVNFNDTLLEETKKKCMNSFMESKKQFKLSRIYILSSIDDSGLLYTKEKPSPGQINILSTICLSIYKQFINLKSEMQILPFYQVLITPILMKSQFFDFTVSFTDAMTLKFTLKRYLQFVSSISLQFKNTVVVFYNSNRISDIGFKLKIENIKNEEKLSYYKSSIVQYINIILLSTGISVKIH</sequence>
<dbReference type="AlphaFoldDB" id="A0A177AXT2"/>
<dbReference type="GO" id="GO:0006364">
    <property type="term" value="P:rRNA processing"/>
    <property type="evidence" value="ECO:0007669"/>
    <property type="project" value="TreeGrafter"/>
</dbReference>
<dbReference type="GO" id="GO:0032040">
    <property type="term" value="C:small-subunit processome"/>
    <property type="evidence" value="ECO:0007669"/>
    <property type="project" value="TreeGrafter"/>
</dbReference>
<proteinExistence type="inferred from homology"/>
<feature type="domain" description="Nrap protein" evidence="7">
    <location>
        <begin position="753"/>
        <end position="878"/>
    </location>
</feature>
<dbReference type="Pfam" id="PF17404">
    <property type="entry name" value="Nrap_D3"/>
    <property type="match status" value="1"/>
</dbReference>
<dbReference type="OrthoDB" id="10251401at2759"/>
<evidence type="ECO:0000256" key="3">
    <source>
        <dbReference type="RuleBase" id="RU364032"/>
    </source>
</evidence>
<name>A0A177AXT2_9BILA</name>
<evidence type="ECO:0000313" key="9">
    <source>
        <dbReference type="Proteomes" id="UP000078046"/>
    </source>
</evidence>
<gene>
    <name evidence="8" type="ORF">A3Q56_05448</name>
</gene>
<dbReference type="InterPro" id="IPR005554">
    <property type="entry name" value="NOL6/Upt22"/>
</dbReference>
<dbReference type="InterPro" id="IPR035368">
    <property type="entry name" value="Nrap_D3"/>
</dbReference>
<dbReference type="GO" id="GO:0006409">
    <property type="term" value="P:tRNA export from nucleus"/>
    <property type="evidence" value="ECO:0007669"/>
    <property type="project" value="TreeGrafter"/>
</dbReference>
<dbReference type="GO" id="GO:0034456">
    <property type="term" value="C:UTP-C complex"/>
    <property type="evidence" value="ECO:0007669"/>
    <property type="project" value="TreeGrafter"/>
</dbReference>
<dbReference type="Pfam" id="PF17406">
    <property type="entry name" value="Nrap_D5"/>
    <property type="match status" value="1"/>
</dbReference>
<keyword evidence="3" id="KW-0539">Nucleus</keyword>
<comment type="function">
    <text evidence="2">Part of the small subunit (SSU) processome, first precursor of the small eukaryotic ribosomal subunit. During the assembly of the SSU processome in the nucleolus, many ribosome biogenesis factors, an RNA chaperone and ribosomal proteins associate with the nascent pre-rRNA and work in concert to generate RNA folding, modifications, rearrangements and cleavage as well as targeted degradation of pre-ribosomal RNA by the RNA exosome.</text>
</comment>
<dbReference type="PANTHER" id="PTHR17972:SF0">
    <property type="entry name" value="NUCLEOLAR PROTEIN 6"/>
    <property type="match status" value="1"/>
</dbReference>
<dbReference type="InterPro" id="IPR035082">
    <property type="entry name" value="Nrap_D1"/>
</dbReference>
<comment type="subcellular location">
    <subcellularLocation>
        <location evidence="3">Nucleus</location>
        <location evidence="3">Nucleolus</location>
    </subcellularLocation>
</comment>